<dbReference type="EMBL" id="GDRN01052485">
    <property type="protein sequence ID" value="JAI66295.1"/>
    <property type="molecule type" value="Transcribed_RNA"/>
</dbReference>
<comment type="subcellular location">
    <subcellularLocation>
        <location evidence="1 9">Membrane</location>
        <topology evidence="1 9">Single-pass type II membrane protein</topology>
    </subcellularLocation>
</comment>
<protein>
    <recommendedName>
        <fullName evidence="9">Integral membrane protein 2</fullName>
    </recommendedName>
</protein>
<sequence>MTIVTKPKTDMKPLVRHDLEGGKCVVVDPSAAAAMDEEAWLSSAARCRVSTATSVCVSITILLIISIGIFGGVYLYRQFKAHEPHFSMQRSHFRGWCGIPYDREELLHPKLPLGGSPAMFGGRINIFKDSTSQEQEKVDDNVEWFSKRMFKEEFELDLEGNDHEEIHVPDFGLRRHSRFIHDFKVNKTGIIDFTSRRCYVMPLDRSHVLPPRSVRDLIDKMWMGYYTVDTQVVRETMHVVGPRVKDYQPLGVYITKSCASYPTYNLERLYIHDVKKRSVDLIGEEREEPVQFAEFAGKNIIHYIILGAEEASQQ</sequence>
<reference evidence="11" key="1">
    <citation type="submission" date="2015-09" db="EMBL/GenBank/DDBJ databases">
        <title>Scylla olivacea transcriptome.</title>
        <authorList>
            <person name="Ikhwanuddin M."/>
        </authorList>
    </citation>
    <scope>NUCLEOTIDE SEQUENCE</scope>
</reference>
<evidence type="ECO:0000256" key="1">
    <source>
        <dbReference type="ARBA" id="ARBA00004606"/>
    </source>
</evidence>
<name>A0A0P4WFS7_SCYOL</name>
<feature type="transmembrane region" description="Helical" evidence="9">
    <location>
        <begin position="52"/>
        <end position="76"/>
    </location>
</feature>
<dbReference type="GO" id="GO:0001540">
    <property type="term" value="F:amyloid-beta binding"/>
    <property type="evidence" value="ECO:0007669"/>
    <property type="project" value="TreeGrafter"/>
</dbReference>
<keyword evidence="7" id="KW-1015">Disulfide bond</keyword>
<dbReference type="PANTHER" id="PTHR10962">
    <property type="entry name" value="INTEGRAL TRANSMEMBRANE PROTEIN 2"/>
    <property type="match status" value="1"/>
</dbReference>
<dbReference type="InterPro" id="IPR007084">
    <property type="entry name" value="BRICHOS_dom"/>
</dbReference>
<dbReference type="SMART" id="SM01039">
    <property type="entry name" value="BRICHOS"/>
    <property type="match status" value="1"/>
</dbReference>
<evidence type="ECO:0000256" key="2">
    <source>
        <dbReference type="ARBA" id="ARBA00006794"/>
    </source>
</evidence>
<keyword evidence="9" id="KW-1003">Cell membrane</keyword>
<dbReference type="Pfam" id="PF04089">
    <property type="entry name" value="BRICHOS"/>
    <property type="match status" value="1"/>
</dbReference>
<organism evidence="11">
    <name type="scientific">Scylla olivacea</name>
    <name type="common">Orange mud crab</name>
    <name type="synonym">Cancer olivacea</name>
    <dbReference type="NCBI Taxonomy" id="85551"/>
    <lineage>
        <taxon>Eukaryota</taxon>
        <taxon>Metazoa</taxon>
        <taxon>Ecdysozoa</taxon>
        <taxon>Arthropoda</taxon>
        <taxon>Crustacea</taxon>
        <taxon>Multicrustacea</taxon>
        <taxon>Malacostraca</taxon>
        <taxon>Eumalacostraca</taxon>
        <taxon>Eucarida</taxon>
        <taxon>Decapoda</taxon>
        <taxon>Pleocyemata</taxon>
        <taxon>Brachyura</taxon>
        <taxon>Eubrachyura</taxon>
        <taxon>Portunoidea</taxon>
        <taxon>Portunidae</taxon>
        <taxon>Portuninae</taxon>
        <taxon>Scylla</taxon>
    </lineage>
</organism>
<comment type="similarity">
    <text evidence="2 9">Belongs to the ITM2 family.</text>
</comment>
<keyword evidence="5 9" id="KW-1133">Transmembrane helix</keyword>
<keyword evidence="6 9" id="KW-0472">Membrane</keyword>
<dbReference type="GO" id="GO:0005794">
    <property type="term" value="C:Golgi apparatus"/>
    <property type="evidence" value="ECO:0007669"/>
    <property type="project" value="TreeGrafter"/>
</dbReference>
<evidence type="ECO:0000256" key="9">
    <source>
        <dbReference type="RuleBase" id="RU367061"/>
    </source>
</evidence>
<proteinExistence type="inferred from homology"/>
<evidence type="ECO:0000256" key="8">
    <source>
        <dbReference type="ARBA" id="ARBA00023180"/>
    </source>
</evidence>
<evidence type="ECO:0000259" key="10">
    <source>
        <dbReference type="PROSITE" id="PS50869"/>
    </source>
</evidence>
<keyword evidence="8" id="KW-0325">Glycoprotein</keyword>
<evidence type="ECO:0000256" key="3">
    <source>
        <dbReference type="ARBA" id="ARBA00022692"/>
    </source>
</evidence>
<dbReference type="GO" id="GO:0070062">
    <property type="term" value="C:extracellular exosome"/>
    <property type="evidence" value="ECO:0007669"/>
    <property type="project" value="TreeGrafter"/>
</dbReference>
<evidence type="ECO:0000256" key="7">
    <source>
        <dbReference type="ARBA" id="ARBA00023157"/>
    </source>
</evidence>
<dbReference type="InterPro" id="IPR040145">
    <property type="entry name" value="ITM2"/>
</dbReference>
<evidence type="ECO:0000256" key="5">
    <source>
        <dbReference type="ARBA" id="ARBA00022989"/>
    </source>
</evidence>
<accession>A0A0P4WFS7</accession>
<dbReference type="PROSITE" id="PS50869">
    <property type="entry name" value="BRICHOS"/>
    <property type="match status" value="1"/>
</dbReference>
<keyword evidence="3 9" id="KW-0812">Transmembrane</keyword>
<dbReference type="GO" id="GO:0042985">
    <property type="term" value="P:negative regulation of amyloid precursor protein biosynthetic process"/>
    <property type="evidence" value="ECO:0007669"/>
    <property type="project" value="TreeGrafter"/>
</dbReference>
<keyword evidence="4 9" id="KW-0735">Signal-anchor</keyword>
<feature type="domain" description="BRICHOS" evidence="10">
    <location>
        <begin position="171"/>
        <end position="266"/>
    </location>
</feature>
<evidence type="ECO:0000256" key="4">
    <source>
        <dbReference type="ARBA" id="ARBA00022968"/>
    </source>
</evidence>
<dbReference type="PANTHER" id="PTHR10962:SF1">
    <property type="entry name" value="INTEGRAL MEMBRANE PROTEIN 2"/>
    <property type="match status" value="1"/>
</dbReference>
<evidence type="ECO:0000313" key="11">
    <source>
        <dbReference type="EMBL" id="JAI66295.1"/>
    </source>
</evidence>
<evidence type="ECO:0000256" key="6">
    <source>
        <dbReference type="ARBA" id="ARBA00023136"/>
    </source>
</evidence>
<dbReference type="AlphaFoldDB" id="A0A0P4WFS7"/>
<dbReference type="GO" id="GO:0005886">
    <property type="term" value="C:plasma membrane"/>
    <property type="evidence" value="ECO:0007669"/>
    <property type="project" value="UniProtKB-UniRule"/>
</dbReference>